<reference evidence="1" key="1">
    <citation type="journal article" date="2023" name="G3 (Bethesda)">
        <title>Whole genome assembly and annotation of the endangered Caribbean coral Acropora cervicornis.</title>
        <authorList>
            <person name="Selwyn J.D."/>
            <person name="Vollmer S.V."/>
        </authorList>
    </citation>
    <scope>NUCLEOTIDE SEQUENCE</scope>
    <source>
        <strain evidence="1">K2</strain>
    </source>
</reference>
<reference evidence="1" key="2">
    <citation type="journal article" date="2023" name="Science">
        <title>Genomic signatures of disease resistance in endangered staghorn corals.</title>
        <authorList>
            <person name="Vollmer S.V."/>
            <person name="Selwyn J.D."/>
            <person name="Despard B.A."/>
            <person name="Roesel C.L."/>
        </authorList>
    </citation>
    <scope>NUCLEOTIDE SEQUENCE</scope>
    <source>
        <strain evidence="1">K2</strain>
    </source>
</reference>
<proteinExistence type="predicted"/>
<name>A0AAD9R7B0_ACRCE</name>
<organism evidence="1 2">
    <name type="scientific">Acropora cervicornis</name>
    <name type="common">Staghorn coral</name>
    <dbReference type="NCBI Taxonomy" id="6130"/>
    <lineage>
        <taxon>Eukaryota</taxon>
        <taxon>Metazoa</taxon>
        <taxon>Cnidaria</taxon>
        <taxon>Anthozoa</taxon>
        <taxon>Hexacorallia</taxon>
        <taxon>Scleractinia</taxon>
        <taxon>Astrocoeniina</taxon>
        <taxon>Acroporidae</taxon>
        <taxon>Acropora</taxon>
    </lineage>
</organism>
<protein>
    <submittedName>
        <fullName evidence="1">Uncharacterized protein</fullName>
    </submittedName>
</protein>
<dbReference type="Proteomes" id="UP001249851">
    <property type="component" value="Unassembled WGS sequence"/>
</dbReference>
<dbReference type="AlphaFoldDB" id="A0AAD9R7B0"/>
<sequence length="66" mass="7361">MENASDLTFVNADLDGKELLVVMILMSVSWDKMIVITFVKTIQWVVTDAGVTKVTSYLVTIEHAKT</sequence>
<evidence type="ECO:0000313" key="2">
    <source>
        <dbReference type="Proteomes" id="UP001249851"/>
    </source>
</evidence>
<evidence type="ECO:0000313" key="1">
    <source>
        <dbReference type="EMBL" id="KAK2574438.1"/>
    </source>
</evidence>
<dbReference type="EMBL" id="JARQWQ010000001">
    <property type="protein sequence ID" value="KAK2574438.1"/>
    <property type="molecule type" value="Genomic_DNA"/>
</dbReference>
<gene>
    <name evidence="1" type="ORF">P5673_000604</name>
</gene>
<comment type="caution">
    <text evidence="1">The sequence shown here is derived from an EMBL/GenBank/DDBJ whole genome shotgun (WGS) entry which is preliminary data.</text>
</comment>
<accession>A0AAD9R7B0</accession>
<keyword evidence="2" id="KW-1185">Reference proteome</keyword>